<keyword evidence="5" id="KW-0808">Transferase</keyword>
<proteinExistence type="inferred from homology"/>
<protein>
    <submittedName>
        <fullName evidence="5">Aminotransferase class I/II-fold pyridoxal phosphate-dependent enzyme</fullName>
    </submittedName>
</protein>
<keyword evidence="5" id="KW-0032">Aminotransferase</keyword>
<evidence type="ECO:0000256" key="2">
    <source>
        <dbReference type="ARBA" id="ARBA00022898"/>
    </source>
</evidence>
<dbReference type="Proteomes" id="UP000463975">
    <property type="component" value="Chromosome"/>
</dbReference>
<reference evidence="5 6" key="1">
    <citation type="submission" date="2020-01" db="EMBL/GenBank/DDBJ databases">
        <title>Genome sequencing of strain KACC 21507.</title>
        <authorList>
            <person name="Heo J."/>
            <person name="Kim S.-J."/>
            <person name="Kim J.-S."/>
            <person name="Hong S.-B."/>
            <person name="Kwon S.-W."/>
        </authorList>
    </citation>
    <scope>NUCLEOTIDE SEQUENCE [LARGE SCALE GENOMIC DNA]</scope>
    <source>
        <strain evidence="5 6">KACC 21507</strain>
    </source>
</reference>
<dbReference type="InterPro" id="IPR015421">
    <property type="entry name" value="PyrdxlP-dep_Trfase_major"/>
</dbReference>
<dbReference type="InterPro" id="IPR015422">
    <property type="entry name" value="PyrdxlP-dep_Trfase_small"/>
</dbReference>
<evidence type="ECO:0000313" key="5">
    <source>
        <dbReference type="EMBL" id="QHI95479.1"/>
    </source>
</evidence>
<accession>A0A6P1NDD5</accession>
<keyword evidence="2 3" id="KW-0663">Pyridoxal phosphate</keyword>
<name>A0A6P1NDD5_9PROT</name>
<dbReference type="InterPro" id="IPR015424">
    <property type="entry name" value="PyrdxlP-dep_Trfase"/>
</dbReference>
<dbReference type="InterPro" id="IPR054542">
    <property type="entry name" value="Cys_met_metab_PP"/>
</dbReference>
<dbReference type="PANTHER" id="PTHR11808:SF80">
    <property type="entry name" value="CYSTATHIONINE GAMMA-LYASE"/>
    <property type="match status" value="1"/>
</dbReference>
<dbReference type="GO" id="GO:0019346">
    <property type="term" value="P:transsulfuration"/>
    <property type="evidence" value="ECO:0007669"/>
    <property type="project" value="InterPro"/>
</dbReference>
<dbReference type="FunFam" id="3.40.640.10:FF:000046">
    <property type="entry name" value="Cystathionine gamma-lyase"/>
    <property type="match status" value="1"/>
</dbReference>
<dbReference type="CDD" id="cd00614">
    <property type="entry name" value="CGS_like"/>
    <property type="match status" value="1"/>
</dbReference>
<dbReference type="Gene3D" id="3.40.640.10">
    <property type="entry name" value="Type I PLP-dependent aspartate aminotransferase-like (Major domain)"/>
    <property type="match status" value="1"/>
</dbReference>
<dbReference type="PROSITE" id="PS00868">
    <property type="entry name" value="CYS_MET_METAB_PP"/>
    <property type="match status" value="1"/>
</dbReference>
<dbReference type="PIRSF" id="PIRSF001434">
    <property type="entry name" value="CGS"/>
    <property type="match status" value="1"/>
</dbReference>
<dbReference type="GO" id="GO:0008483">
    <property type="term" value="F:transaminase activity"/>
    <property type="evidence" value="ECO:0007669"/>
    <property type="project" value="UniProtKB-KW"/>
</dbReference>
<evidence type="ECO:0000313" key="6">
    <source>
        <dbReference type="Proteomes" id="UP000463975"/>
    </source>
</evidence>
<dbReference type="InterPro" id="IPR000277">
    <property type="entry name" value="Cys/Met-Metab_PyrdxlP-dep_enz"/>
</dbReference>
<evidence type="ECO:0000256" key="4">
    <source>
        <dbReference type="RuleBase" id="RU362118"/>
    </source>
</evidence>
<dbReference type="GO" id="GO:0005737">
    <property type="term" value="C:cytoplasm"/>
    <property type="evidence" value="ECO:0007669"/>
    <property type="project" value="TreeGrafter"/>
</dbReference>
<keyword evidence="6" id="KW-1185">Reference proteome</keyword>
<dbReference type="EMBL" id="CP047652">
    <property type="protein sequence ID" value="QHI95479.1"/>
    <property type="molecule type" value="Genomic_DNA"/>
</dbReference>
<dbReference type="Pfam" id="PF01053">
    <property type="entry name" value="Cys_Met_Meta_PP"/>
    <property type="match status" value="1"/>
</dbReference>
<dbReference type="KEGG" id="bomb:GT348_03645"/>
<dbReference type="AlphaFoldDB" id="A0A6P1NDD5"/>
<comment type="cofactor">
    <cofactor evidence="1 4">
        <name>pyridoxal 5'-phosphate</name>
        <dbReference type="ChEBI" id="CHEBI:597326"/>
    </cofactor>
</comment>
<dbReference type="GO" id="GO:0030170">
    <property type="term" value="F:pyridoxal phosphate binding"/>
    <property type="evidence" value="ECO:0007669"/>
    <property type="project" value="InterPro"/>
</dbReference>
<dbReference type="PANTHER" id="PTHR11808">
    <property type="entry name" value="TRANS-SULFURATION ENZYME FAMILY MEMBER"/>
    <property type="match status" value="1"/>
</dbReference>
<dbReference type="GO" id="GO:0016846">
    <property type="term" value="F:carbon-sulfur lyase activity"/>
    <property type="evidence" value="ECO:0007669"/>
    <property type="project" value="TreeGrafter"/>
</dbReference>
<feature type="modified residue" description="N6-(pyridoxal phosphate)lysine" evidence="3">
    <location>
        <position position="196"/>
    </location>
</feature>
<sequence>MLSKETIAVHSGTIIDKMNGGILSPLFPASSHKHLDMKEDVYPRHGNLPNQRAVANKMCALESGGEAALVFSSGMAAFSTAMLAHLKSGDHIVLQNGVYSGALKFVQNHLTKLGITYTISENCEVNSVIDCVKQNTKLIYIETPTNPMLKIINIELLAKFAKSKNLFTVIDNTIATPINQNPLEYGIDLVLHSATKFLGGHGDISGGIAVGSEKSISLMTEYMNDFGGCLNAQSCHLLERSLRTLAIRMAKVNHNAMELSSRLNENPNVTKVYYPGLAGHHNHEIAREQMRGFGGLVSFEIAQKFDTTSFQKKLNLIIPSNSLGDLETTLNSPYQASSSFRSLSEQEQKKSGVTRQLIRMSVGIEDVDDLYEDLHQALK</sequence>
<dbReference type="Gene3D" id="3.90.1150.10">
    <property type="entry name" value="Aspartate Aminotransferase, domain 1"/>
    <property type="match status" value="1"/>
</dbReference>
<evidence type="ECO:0000256" key="1">
    <source>
        <dbReference type="ARBA" id="ARBA00001933"/>
    </source>
</evidence>
<evidence type="ECO:0000256" key="3">
    <source>
        <dbReference type="PIRSR" id="PIRSR001434-2"/>
    </source>
</evidence>
<comment type="similarity">
    <text evidence="4">Belongs to the trans-sulfuration enzymes family.</text>
</comment>
<organism evidence="5 6">
    <name type="scientific">Aristophania vespae</name>
    <dbReference type="NCBI Taxonomy" id="2697033"/>
    <lineage>
        <taxon>Bacteria</taxon>
        <taxon>Pseudomonadati</taxon>
        <taxon>Pseudomonadota</taxon>
        <taxon>Alphaproteobacteria</taxon>
        <taxon>Acetobacterales</taxon>
        <taxon>Acetobacteraceae</taxon>
        <taxon>Aristophania</taxon>
    </lineage>
</organism>
<dbReference type="SUPFAM" id="SSF53383">
    <property type="entry name" value="PLP-dependent transferases"/>
    <property type="match status" value="1"/>
</dbReference>
<gene>
    <name evidence="5" type="ORF">GT348_03645</name>
</gene>
<dbReference type="RefSeq" id="WP_160618556.1">
    <property type="nucleotide sequence ID" value="NZ_CP047652.1"/>
</dbReference>